<sequence length="555" mass="55885">MRAPRSRALAAPIAIAALITTGATLPAHADTASNTFGSESVLALEPAPANGDATTAELQLKVTRGAGAPEPKSLNLTVDYSGVKEFATFGGAVGRGGQCSETGSVATCAPELVWTAGWDTASTGLKFTPRKGAAAGTSGKVRIKQTWENGTSTETEATVMVGGTRIEVAGFDGQDGLKPGATVSRSLTLTNKGQIAAPKLVLAFQVGTGLQFKQRFANCEYGDRLQDGSPVQHVAICTVNSALAPGETVHLKPIEFTVEPSALHDIVDLNVAPNDGPDAWLRREADLKPGGGTTRLVLADKPESGVPTGTPVADLNNTRGGYASVDFGTVNTADYTAVGQWKPNAGGTSGVLTAGLWNQGPASINDFRSGGEGVVYVDVALPKGASLDGAAPKDCQIRPGGHYSCGTGLWVPSGVRKTFDFKLKLAGEGTAAIVLHNFSSYMENRPGADLRFDPVPANNATSVALGAKEAGNLPTASPKPTAGGTATTGGTATGPATTAATPAASQSSAGTGAGGNLASTGSSGLGLTAGVGAAAVVAGGLLFLVARRRKAGSHQ</sequence>
<reference evidence="4" key="1">
    <citation type="submission" date="2024-06" db="EMBL/GenBank/DDBJ databases">
        <title>The genome sequences of Kitasatospora sp. strain HUAS MG31.</title>
        <authorList>
            <person name="Mo P."/>
        </authorList>
    </citation>
    <scope>NUCLEOTIDE SEQUENCE</scope>
    <source>
        <strain evidence="4">HUAS MG31</strain>
    </source>
</reference>
<dbReference type="KEGG" id="kcm:ABWK59_15695"/>
<evidence type="ECO:0000313" key="4">
    <source>
        <dbReference type="EMBL" id="XCM80263.1"/>
    </source>
</evidence>
<evidence type="ECO:0008006" key="5">
    <source>
        <dbReference type="Google" id="ProtNLM"/>
    </source>
</evidence>
<feature type="compositionally biased region" description="Low complexity" evidence="1">
    <location>
        <begin position="474"/>
        <end position="516"/>
    </location>
</feature>
<keyword evidence="2" id="KW-1133">Transmembrane helix</keyword>
<accession>A0AAU8JVB4</accession>
<dbReference type="RefSeq" id="WP_354641202.1">
    <property type="nucleotide sequence ID" value="NZ_CP159872.1"/>
</dbReference>
<feature type="chain" id="PRO_5043728476" description="LPXTG-motif cell wall-anchored protein" evidence="3">
    <location>
        <begin position="30"/>
        <end position="555"/>
    </location>
</feature>
<evidence type="ECO:0000256" key="2">
    <source>
        <dbReference type="SAM" id="Phobius"/>
    </source>
</evidence>
<feature type="region of interest" description="Disordered" evidence="1">
    <location>
        <begin position="468"/>
        <end position="516"/>
    </location>
</feature>
<dbReference type="AlphaFoldDB" id="A0AAU8JVB4"/>
<keyword evidence="2" id="KW-0472">Membrane</keyword>
<proteinExistence type="predicted"/>
<protein>
    <recommendedName>
        <fullName evidence="5">LPXTG-motif cell wall-anchored protein</fullName>
    </recommendedName>
</protein>
<dbReference type="EMBL" id="CP159872">
    <property type="protein sequence ID" value="XCM80263.1"/>
    <property type="molecule type" value="Genomic_DNA"/>
</dbReference>
<keyword evidence="2" id="KW-0812">Transmembrane</keyword>
<organism evidence="4">
    <name type="scientific">Kitasatospora camelliae</name>
    <dbReference type="NCBI Taxonomy" id="3156397"/>
    <lineage>
        <taxon>Bacteria</taxon>
        <taxon>Bacillati</taxon>
        <taxon>Actinomycetota</taxon>
        <taxon>Actinomycetes</taxon>
        <taxon>Kitasatosporales</taxon>
        <taxon>Streptomycetaceae</taxon>
        <taxon>Kitasatospora</taxon>
    </lineage>
</organism>
<feature type="transmembrane region" description="Helical" evidence="2">
    <location>
        <begin position="525"/>
        <end position="546"/>
    </location>
</feature>
<evidence type="ECO:0000256" key="3">
    <source>
        <dbReference type="SAM" id="SignalP"/>
    </source>
</evidence>
<evidence type="ECO:0000256" key="1">
    <source>
        <dbReference type="SAM" id="MobiDB-lite"/>
    </source>
</evidence>
<name>A0AAU8JVB4_9ACTN</name>
<keyword evidence="3" id="KW-0732">Signal</keyword>
<gene>
    <name evidence="4" type="ORF">ABWK59_15695</name>
</gene>
<feature type="signal peptide" evidence="3">
    <location>
        <begin position="1"/>
        <end position="29"/>
    </location>
</feature>